<keyword evidence="2" id="KW-0677">Repeat</keyword>
<feature type="repeat" description="ANK" evidence="6">
    <location>
        <begin position="1192"/>
        <end position="1224"/>
    </location>
</feature>
<organism evidence="9 10">
    <name type="scientific">Monosporascus cannonballus</name>
    <dbReference type="NCBI Taxonomy" id="155416"/>
    <lineage>
        <taxon>Eukaryota</taxon>
        <taxon>Fungi</taxon>
        <taxon>Dikarya</taxon>
        <taxon>Ascomycota</taxon>
        <taxon>Pezizomycotina</taxon>
        <taxon>Sordariomycetes</taxon>
        <taxon>Xylariomycetidae</taxon>
        <taxon>Xylariales</taxon>
        <taxon>Xylariales incertae sedis</taxon>
        <taxon>Monosporascus</taxon>
    </lineage>
</organism>
<evidence type="ECO:0000259" key="8">
    <source>
        <dbReference type="SMART" id="SM00291"/>
    </source>
</evidence>
<dbReference type="Gene3D" id="1.25.40.20">
    <property type="entry name" value="Ankyrin repeat-containing domain"/>
    <property type="match status" value="5"/>
</dbReference>
<dbReference type="InterPro" id="IPR000433">
    <property type="entry name" value="Znf_ZZ"/>
</dbReference>
<feature type="repeat" description="ANK" evidence="6">
    <location>
        <begin position="1087"/>
        <end position="1119"/>
    </location>
</feature>
<accession>A0ABY0HGF2</accession>
<feature type="repeat" description="ANK" evidence="6">
    <location>
        <begin position="721"/>
        <end position="750"/>
    </location>
</feature>
<dbReference type="SUPFAM" id="SSF57850">
    <property type="entry name" value="RING/U-box"/>
    <property type="match status" value="1"/>
</dbReference>
<keyword evidence="10" id="KW-1185">Reference proteome</keyword>
<comment type="caution">
    <text evidence="9">The sequence shown here is derived from an EMBL/GenBank/DDBJ whole genome shotgun (WGS) entry which is preliminary data.</text>
</comment>
<feature type="repeat" description="ANK" evidence="6">
    <location>
        <begin position="906"/>
        <end position="938"/>
    </location>
</feature>
<evidence type="ECO:0000256" key="7">
    <source>
        <dbReference type="SAM" id="MobiDB-lite"/>
    </source>
</evidence>
<dbReference type="Proteomes" id="UP000294003">
    <property type="component" value="Unassembled WGS sequence"/>
</dbReference>
<feature type="region of interest" description="Disordered" evidence="7">
    <location>
        <begin position="312"/>
        <end position="331"/>
    </location>
</feature>
<feature type="repeat" description="ANK" evidence="6">
    <location>
        <begin position="1054"/>
        <end position="1086"/>
    </location>
</feature>
<feature type="repeat" description="ANK" evidence="6">
    <location>
        <begin position="1264"/>
        <end position="1288"/>
    </location>
</feature>
<dbReference type="PROSITE" id="PS50297">
    <property type="entry name" value="ANK_REP_REGION"/>
    <property type="match status" value="5"/>
</dbReference>
<evidence type="ECO:0000313" key="9">
    <source>
        <dbReference type="EMBL" id="RYO92608.1"/>
    </source>
</evidence>
<proteinExistence type="predicted"/>
<feature type="compositionally biased region" description="Basic and acidic residues" evidence="7">
    <location>
        <begin position="317"/>
        <end position="331"/>
    </location>
</feature>
<feature type="repeat" description="ANK" evidence="6">
    <location>
        <begin position="872"/>
        <end position="904"/>
    </location>
</feature>
<protein>
    <recommendedName>
        <fullName evidence="8">ZZ-type domain-containing protein</fullName>
    </recommendedName>
</protein>
<evidence type="ECO:0000256" key="4">
    <source>
        <dbReference type="ARBA" id="ARBA00022833"/>
    </source>
</evidence>
<name>A0ABY0HGF2_9PEZI</name>
<reference evidence="9 10" key="1">
    <citation type="submission" date="2018-06" db="EMBL/GenBank/DDBJ databases">
        <title>Complete Genomes of Monosporascus.</title>
        <authorList>
            <person name="Robinson A.J."/>
            <person name="Natvig D.O."/>
        </authorList>
    </citation>
    <scope>NUCLEOTIDE SEQUENCE [LARGE SCALE GENOMIC DNA]</scope>
    <source>
        <strain evidence="9 10">CBS 609.92</strain>
    </source>
</reference>
<feature type="domain" description="ZZ-type" evidence="8">
    <location>
        <begin position="1364"/>
        <end position="1406"/>
    </location>
</feature>
<dbReference type="SMART" id="SM00291">
    <property type="entry name" value="ZnF_ZZ"/>
    <property type="match status" value="1"/>
</dbReference>
<evidence type="ECO:0000256" key="6">
    <source>
        <dbReference type="PROSITE-ProRule" id="PRU00023"/>
    </source>
</evidence>
<dbReference type="SUPFAM" id="SSF48403">
    <property type="entry name" value="Ankyrin repeat"/>
    <property type="match status" value="2"/>
</dbReference>
<dbReference type="Gene3D" id="3.30.60.90">
    <property type="match status" value="1"/>
</dbReference>
<evidence type="ECO:0000313" key="10">
    <source>
        <dbReference type="Proteomes" id="UP000294003"/>
    </source>
</evidence>
<sequence length="1452" mass="155788">MPKARFGRRSTPPRYVQAQKDAALPTLKSEVILRCFEADGTTFSYPENGTCTPGALRLVSVRKLLAAAGTGVIELWEWTGWDAWWPRDDEARLVVALPPQWPRYAAISHVWAASDDAARLARDADRPLHIQVDGPEPHAISWLGLVQAAVTAHAHRCDYLWLDLLCLDQLSAEDKGLQIRNMAAIYRHASMVAIMPGGVAAAQNFDQPSAWINRAWTFQEATLARRGYVLVNWSLPGSFSYFSKLRCPRRVGPMPAIAVASLRSLAEHGPLAELGTATLVADDGTGSRQHESISRVLCLGSNAASVSALASAIGTSEPEKEDAKDGFRPSAFHDSDRLALLPGWDTDESNSDDDDNYARLVQKFHKAADNSPGRETPGAPSPSHITRGAMEEDRAAARPAFLDLEAGVRYTSVWRSMWLRTSTRPQDLVYSMMHLLGTQIKVDYRLSVDELIFKLVDKTRSAPAWLAIGYHLPVRPESGLIPLYPDFSSHQEPTFSFGRTAVPVSEVVCNGDFFCSEFDIDIKHSSLTDGHLICALVLDIDRISGHNPGELDPDSLSLHKVQLSLSCPPAYRLNATCRFKGHVGSLAVVVGDHSQEASLGFSAGHFSKPFVIFLERKETGMWQKTGAGWLDETLVAVGIGVFRMTRRHLRVGAGSADKVPVECDCVNAERHRPPPDRREESTQDLDAALGEAAAHGDEQRVSWLIGRGANANAQLGDFYGTPLLAACCHRNVRIVELLLTSGADANAAASVYSTELEATGSWFGMPLQLACLLGLRAIARTLIEGGAQVNASVGPEGSALQAAVRRRYDVALVQLLLDHGADANGGGGIYGTPLMAMFHQDHPPLEAAELLVRHGADINNTAGRFITEDGWLCRSALQMACRYGDVKMVRALLALGADPDLQSRGSFATPLQEAAACGQSLICKALLDSGAQVNAEGGHLHSALQAAVAESPGRSSSEHTVRLLIGRGADVNAKGGYYGSALLAANAVGSHSIYRLLIDNGAIWEDRAGGCSGPPVGWSQKWMPGSLHFASGMGRFEVVEELLERVPPVGTDDDGRTALHAACANGHVAVAEVLLRGGANVLAVDRWGKTPLHLAASGGYSALVRLLSDAGADPTVADGDGNSSAAVAACAGHLETVTLLVDRIAAGDPDCGRRALGELLLELVENGCYMATQRLLLSDSCQLDAAAVLDAQGRNAAHLAAQTGRLDMLNLVLGKGVDPRATVRQLNDGLLHYAARGSSVDVVRSVLLIFNPKAGESDAAVGSGGWTPLHWACRSGDACMARLLLGSGLRPSTVVTTTPPAEWTPHAIAVFHQNNTLLSALAADPELAASLGGPRPMMMTTMTTTATGLPTAAEEAAALGPGQKYHDFSCDGCWLDIYGIRFHCIDCANFDYCFMCKLSAHITHPGHTFEPDTWEWLPTQRRSIPAPTEWEQEFDSDSDDSRPRFGNQCTGY</sequence>
<feature type="region of interest" description="Disordered" evidence="7">
    <location>
        <begin position="1428"/>
        <end position="1452"/>
    </location>
</feature>
<evidence type="ECO:0000256" key="3">
    <source>
        <dbReference type="ARBA" id="ARBA00022771"/>
    </source>
</evidence>
<evidence type="ECO:0000256" key="5">
    <source>
        <dbReference type="ARBA" id="ARBA00023043"/>
    </source>
</evidence>
<dbReference type="InterPro" id="IPR002110">
    <property type="entry name" value="Ankyrin_rpt"/>
</dbReference>
<dbReference type="Pfam" id="PF06985">
    <property type="entry name" value="HET"/>
    <property type="match status" value="1"/>
</dbReference>
<gene>
    <name evidence="9" type="ORF">DL762_001511</name>
</gene>
<dbReference type="InterPro" id="IPR010730">
    <property type="entry name" value="HET"/>
</dbReference>
<keyword evidence="4" id="KW-0862">Zinc</keyword>
<dbReference type="InterPro" id="IPR043145">
    <property type="entry name" value="Znf_ZZ_sf"/>
</dbReference>
<dbReference type="SMART" id="SM00248">
    <property type="entry name" value="ANK"/>
    <property type="match status" value="14"/>
</dbReference>
<dbReference type="PANTHER" id="PTHR24198:SF165">
    <property type="entry name" value="ANKYRIN REPEAT-CONTAINING PROTEIN-RELATED"/>
    <property type="match status" value="1"/>
</dbReference>
<dbReference type="PROSITE" id="PS50088">
    <property type="entry name" value="ANK_REPEAT"/>
    <property type="match status" value="7"/>
</dbReference>
<dbReference type="Pfam" id="PF00569">
    <property type="entry name" value="ZZ"/>
    <property type="match status" value="1"/>
</dbReference>
<dbReference type="EMBL" id="QJNS01000025">
    <property type="protein sequence ID" value="RYO92608.1"/>
    <property type="molecule type" value="Genomic_DNA"/>
</dbReference>
<dbReference type="Pfam" id="PF12796">
    <property type="entry name" value="Ank_2"/>
    <property type="match status" value="4"/>
</dbReference>
<dbReference type="InterPro" id="IPR036770">
    <property type="entry name" value="Ankyrin_rpt-contain_sf"/>
</dbReference>
<keyword evidence="1" id="KW-0479">Metal-binding</keyword>
<keyword evidence="3" id="KW-0863">Zinc-finger</keyword>
<dbReference type="PANTHER" id="PTHR24198">
    <property type="entry name" value="ANKYRIN REPEAT AND PROTEIN KINASE DOMAIN-CONTAINING PROTEIN"/>
    <property type="match status" value="1"/>
</dbReference>
<dbReference type="CDD" id="cd02340">
    <property type="entry name" value="ZZ_NBR1_like"/>
    <property type="match status" value="1"/>
</dbReference>
<keyword evidence="5 6" id="KW-0040">ANK repeat</keyword>
<evidence type="ECO:0000256" key="2">
    <source>
        <dbReference type="ARBA" id="ARBA00022737"/>
    </source>
</evidence>
<feature type="region of interest" description="Disordered" evidence="7">
    <location>
        <begin position="366"/>
        <end position="386"/>
    </location>
</feature>
<evidence type="ECO:0000256" key="1">
    <source>
        <dbReference type="ARBA" id="ARBA00022723"/>
    </source>
</evidence>